<sequence length="344" mass="38802">MADLYAHYLDIKKTHPRHYARDIARLMQRSEAELLAIRTGHDARRLQLNPAALLAALETVGETLSITRNEYAVHEQRGCYQNLTLTPHGGLVLNPRALDQRLFTSQWHCAFALDEEVPQGRRHSIQIFDPQGEAVLKIYTTAQSDKVAWQALVTRFAAHDNPALTLSPVPAPVAAATDLTGLEQAWRAMTNVHQFFLLLKKYRTTRQQAFRAVPADLACRVENRALEEILAAAYQQQNEIMIFVGNRGCVQIFTGVIESVRPQHGWLNVFNPAFTLHLQHQRIAESWVTRKPTADGMVTSLELFAEDGTQIAQLYGQRTEGQPEQAIWREQLARLPVCRSGEVA</sequence>
<dbReference type="Gene3D" id="3.40.1570.10">
    <property type="entry name" value="HemS/ChuS/ChuX like domains"/>
    <property type="match status" value="2"/>
</dbReference>
<feature type="domain" description="Haemin-degrading HemS/ChuX" evidence="1">
    <location>
        <begin position="205"/>
        <end position="335"/>
    </location>
</feature>
<accession>A0A2N5E7A6</accession>
<organism evidence="2 3">
    <name type="scientific">Chimaeribacter californicus</name>
    <dbReference type="NCBI Taxonomy" id="2060067"/>
    <lineage>
        <taxon>Bacteria</taxon>
        <taxon>Pseudomonadati</taxon>
        <taxon>Pseudomonadota</taxon>
        <taxon>Gammaproteobacteria</taxon>
        <taxon>Enterobacterales</taxon>
        <taxon>Yersiniaceae</taxon>
        <taxon>Chimaeribacter</taxon>
    </lineage>
</organism>
<keyword evidence="3" id="KW-1185">Reference proteome</keyword>
<dbReference type="Proteomes" id="UP000234240">
    <property type="component" value="Unassembled WGS sequence"/>
</dbReference>
<dbReference type="InterPro" id="IPR053733">
    <property type="entry name" value="Heme_Transport_Util_sf"/>
</dbReference>
<dbReference type="SUPFAM" id="SSF144064">
    <property type="entry name" value="Heme iron utilization protein-like"/>
    <property type="match status" value="1"/>
</dbReference>
<dbReference type="AlphaFoldDB" id="A0A2N5E7A6"/>
<evidence type="ECO:0000259" key="1">
    <source>
        <dbReference type="Pfam" id="PF05171"/>
    </source>
</evidence>
<dbReference type="OrthoDB" id="316630at2"/>
<dbReference type="GO" id="GO:0006826">
    <property type="term" value="P:iron ion transport"/>
    <property type="evidence" value="ECO:0007669"/>
    <property type="project" value="InterPro"/>
</dbReference>
<protein>
    <submittedName>
        <fullName evidence="2">Hemin-degrading factor</fullName>
    </submittedName>
</protein>
<name>A0A2N5E7A6_9GAMM</name>
<dbReference type="EMBL" id="PJZF01000007">
    <property type="protein sequence ID" value="PLR37369.1"/>
    <property type="molecule type" value="Genomic_DNA"/>
</dbReference>
<proteinExistence type="predicted"/>
<gene>
    <name evidence="2" type="ORF">CYR55_10575</name>
</gene>
<dbReference type="Pfam" id="PF05171">
    <property type="entry name" value="HemS"/>
    <property type="match status" value="2"/>
</dbReference>
<feature type="domain" description="Haemin-degrading HemS/ChuX" evidence="1">
    <location>
        <begin position="30"/>
        <end position="156"/>
    </location>
</feature>
<dbReference type="CDD" id="cd16831">
    <property type="entry name" value="HemS-like_C"/>
    <property type="match status" value="1"/>
</dbReference>
<dbReference type="RefSeq" id="WP_101816100.1">
    <property type="nucleotide sequence ID" value="NZ_PJZF01000007.1"/>
</dbReference>
<evidence type="ECO:0000313" key="3">
    <source>
        <dbReference type="Proteomes" id="UP000234240"/>
    </source>
</evidence>
<dbReference type="InterPro" id="IPR007845">
    <property type="entry name" value="HemS/ChuX_dom"/>
</dbReference>
<evidence type="ECO:0000313" key="2">
    <source>
        <dbReference type="EMBL" id="PLR37369.1"/>
    </source>
</evidence>
<dbReference type="CDD" id="cd16830">
    <property type="entry name" value="HemS-like_N"/>
    <property type="match status" value="1"/>
</dbReference>
<comment type="caution">
    <text evidence="2">The sequence shown here is derived from an EMBL/GenBank/DDBJ whole genome shotgun (WGS) entry which is preliminary data.</text>
</comment>
<reference evidence="2 3" key="1">
    <citation type="submission" date="2017-12" db="EMBL/GenBank/DDBJ databases">
        <title>Characterization of six clinical isolates of Enterochimera gen. nov., a novel genus of the Yersiniaciae family and the three species Enterochimera arupensis sp. nov., Enterochimera coloradensis sp. nov, and Enterochimera californica sp. nov.</title>
        <authorList>
            <person name="Rossi A."/>
            <person name="Fisher M."/>
        </authorList>
    </citation>
    <scope>NUCLEOTIDE SEQUENCE [LARGE SCALE GENOMIC DNA]</scope>
    <source>
        <strain evidence="3">2015-Iso6</strain>
    </source>
</reference>